<dbReference type="EMBL" id="FOVC01000013">
    <property type="protein sequence ID" value="SFN67218.1"/>
    <property type="molecule type" value="Genomic_DNA"/>
</dbReference>
<gene>
    <name evidence="12" type="primary">arnF</name>
    <name evidence="13" type="ORF">SAMN05216516_11369</name>
</gene>
<evidence type="ECO:0000256" key="7">
    <source>
        <dbReference type="ARBA" id="ARBA00022692"/>
    </source>
</evidence>
<evidence type="ECO:0000313" key="14">
    <source>
        <dbReference type="Proteomes" id="UP000242222"/>
    </source>
</evidence>
<feature type="transmembrane region" description="Helical" evidence="12">
    <location>
        <begin position="104"/>
        <end position="121"/>
    </location>
</feature>
<reference evidence="14" key="1">
    <citation type="submission" date="2016-10" db="EMBL/GenBank/DDBJ databases">
        <authorList>
            <person name="Varghese N."/>
            <person name="Submissions S."/>
        </authorList>
    </citation>
    <scope>NUCLEOTIDE SEQUENCE [LARGE SCALE GENOMIC DNA]</scope>
    <source>
        <strain evidence="14">N6PO6</strain>
    </source>
</reference>
<evidence type="ECO:0000256" key="11">
    <source>
        <dbReference type="ARBA" id="ARBA00023136"/>
    </source>
</evidence>
<dbReference type="NCBIfam" id="NF002816">
    <property type="entry name" value="PRK02971.1-2"/>
    <property type="match status" value="1"/>
</dbReference>
<comment type="caution">
    <text evidence="12">Lacks conserved residue(s) required for the propagation of feature annotation.</text>
</comment>
<comment type="subunit">
    <text evidence="12">Heterodimer of ArnE and ArnF.</text>
</comment>
<dbReference type="GO" id="GO:0009245">
    <property type="term" value="P:lipid A biosynthetic process"/>
    <property type="evidence" value="ECO:0007669"/>
    <property type="project" value="UniProtKB-UniRule"/>
</dbReference>
<dbReference type="OrthoDB" id="5592809at2"/>
<dbReference type="InterPro" id="IPR000390">
    <property type="entry name" value="Small_drug/metabolite_transptr"/>
</dbReference>
<dbReference type="UniPathway" id="UPA00030"/>
<comment type="similarity">
    <text evidence="12">Belongs to the ArnF family.</text>
</comment>
<dbReference type="HAMAP" id="MF_00538">
    <property type="entry name" value="Flippase_ArnF"/>
    <property type="match status" value="1"/>
</dbReference>
<dbReference type="Gene3D" id="1.10.3730.20">
    <property type="match status" value="1"/>
</dbReference>
<protein>
    <recommendedName>
        <fullName evidence="12">Probable 4-amino-4-deoxy-L-arabinose-phosphoundecaprenol flippase subunit ArnF</fullName>
        <shortName evidence="12">L-Ara4N-phosphoundecaprenol flippase subunit ArnF</shortName>
    </recommendedName>
    <alternativeName>
        <fullName evidence="12">Undecaprenyl phosphate-aminoarabinose flippase subunit ArnF</fullName>
    </alternativeName>
</protein>
<evidence type="ECO:0000256" key="2">
    <source>
        <dbReference type="ARBA" id="ARBA00022448"/>
    </source>
</evidence>
<evidence type="ECO:0000256" key="1">
    <source>
        <dbReference type="ARBA" id="ARBA00004651"/>
    </source>
</evidence>
<dbReference type="PANTHER" id="PTHR30561:SF9">
    <property type="entry name" value="4-AMINO-4-DEOXY-L-ARABINOSE-PHOSPHOUNDECAPRENOL FLIPPASE SUBUNIT ARNF-RELATED"/>
    <property type="match status" value="1"/>
</dbReference>
<evidence type="ECO:0000256" key="4">
    <source>
        <dbReference type="ARBA" id="ARBA00022516"/>
    </source>
</evidence>
<accession>A0A1I5AXQ5</accession>
<dbReference type="RefSeq" id="WP_092879577.1">
    <property type="nucleotide sequence ID" value="NZ_FOVC01000013.1"/>
</dbReference>
<evidence type="ECO:0000256" key="5">
    <source>
        <dbReference type="ARBA" id="ARBA00022519"/>
    </source>
</evidence>
<dbReference type="SUPFAM" id="SSF103481">
    <property type="entry name" value="Multidrug resistance efflux transporter EmrE"/>
    <property type="match status" value="1"/>
</dbReference>
<evidence type="ECO:0000313" key="13">
    <source>
        <dbReference type="EMBL" id="SFN67218.1"/>
    </source>
</evidence>
<keyword evidence="10 12" id="KW-0443">Lipid metabolism</keyword>
<dbReference type="STRING" id="1367852.SAMN05216516_11369"/>
<dbReference type="InterPro" id="IPR037185">
    <property type="entry name" value="EmrE-like"/>
</dbReference>
<comment type="subcellular location">
    <subcellularLocation>
        <location evidence="12">Cell inner membrane</location>
        <topology evidence="12">Multi-pass membrane protein</topology>
    </subcellularLocation>
    <subcellularLocation>
        <location evidence="1">Cell membrane</location>
        <topology evidence="1">Multi-pass membrane protein</topology>
    </subcellularLocation>
</comment>
<keyword evidence="2 12" id="KW-0813">Transport</keyword>
<dbReference type="AlphaFoldDB" id="A0A1I5AXQ5"/>
<name>A0A1I5AXQ5_9GAMM</name>
<comment type="pathway">
    <text evidence="12">Bacterial outer membrane biogenesis; lipopolysaccharide biosynthesis.</text>
</comment>
<dbReference type="GO" id="GO:0009103">
    <property type="term" value="P:lipopolysaccharide biosynthetic process"/>
    <property type="evidence" value="ECO:0007669"/>
    <property type="project" value="UniProtKB-UniRule"/>
</dbReference>
<keyword evidence="14" id="KW-1185">Reference proteome</keyword>
<evidence type="ECO:0000256" key="12">
    <source>
        <dbReference type="HAMAP-Rule" id="MF_00538"/>
    </source>
</evidence>
<evidence type="ECO:0000256" key="8">
    <source>
        <dbReference type="ARBA" id="ARBA00022985"/>
    </source>
</evidence>
<organism evidence="13 14">
    <name type="scientific">Izhakiella capsodis</name>
    <dbReference type="NCBI Taxonomy" id="1367852"/>
    <lineage>
        <taxon>Bacteria</taxon>
        <taxon>Pseudomonadati</taxon>
        <taxon>Pseudomonadota</taxon>
        <taxon>Gammaproteobacteria</taxon>
        <taxon>Enterobacterales</taxon>
        <taxon>Erwiniaceae</taxon>
        <taxon>Izhakiella</taxon>
    </lineage>
</organism>
<dbReference type="PANTHER" id="PTHR30561">
    <property type="entry name" value="SMR FAMILY PROTON-DEPENDENT DRUG EFFLUX TRANSPORTER SUGE"/>
    <property type="match status" value="1"/>
</dbReference>
<dbReference type="GO" id="GO:0005886">
    <property type="term" value="C:plasma membrane"/>
    <property type="evidence" value="ECO:0007669"/>
    <property type="project" value="UniProtKB-SubCell"/>
</dbReference>
<dbReference type="InterPro" id="IPR022832">
    <property type="entry name" value="Flippase_ArnF"/>
</dbReference>
<evidence type="ECO:0000256" key="10">
    <source>
        <dbReference type="ARBA" id="ARBA00023098"/>
    </source>
</evidence>
<keyword evidence="9 12" id="KW-1133">Transmembrane helix</keyword>
<feature type="transmembrane region" description="Helical" evidence="12">
    <location>
        <begin position="80"/>
        <end position="98"/>
    </location>
</feature>
<keyword evidence="6 12" id="KW-0441">Lipid A biosynthesis</keyword>
<dbReference type="GO" id="GO:1901505">
    <property type="term" value="F:carbohydrate derivative transmembrane transporter activity"/>
    <property type="evidence" value="ECO:0007669"/>
    <property type="project" value="InterPro"/>
</dbReference>
<evidence type="ECO:0000256" key="6">
    <source>
        <dbReference type="ARBA" id="ARBA00022556"/>
    </source>
</evidence>
<feature type="transmembrane region" description="Helical" evidence="12">
    <location>
        <begin position="40"/>
        <end position="68"/>
    </location>
</feature>
<evidence type="ECO:0000256" key="9">
    <source>
        <dbReference type="ARBA" id="ARBA00022989"/>
    </source>
</evidence>
<proteinExistence type="inferred from homology"/>
<keyword evidence="4 12" id="KW-0444">Lipid biosynthesis</keyword>
<keyword evidence="11 12" id="KW-0472">Membrane</keyword>
<evidence type="ECO:0000256" key="3">
    <source>
        <dbReference type="ARBA" id="ARBA00022475"/>
    </source>
</evidence>
<comment type="function">
    <text evidence="12">Translocates 4-amino-4-deoxy-L-arabinose-phosphoundecaprenol (alpha-L-Ara4N-phosphoundecaprenol) from the cytoplasmic to the periplasmic side of the inner membrane.</text>
</comment>
<dbReference type="Proteomes" id="UP000242222">
    <property type="component" value="Unassembled WGS sequence"/>
</dbReference>
<sequence length="127" mass="13987">MMGYIWAAVSVLLVSAAQLIMKWAMVQLPPLTSPLLWMHTVPLTGLPVLGLLGGLLAYAASMLCWFVALRYMPLSRAYPLLSLSYILVWLVALCLPGFHDSFSWLQLLGMAAIVVGLLLICSRRRAV</sequence>
<keyword evidence="5 12" id="KW-0997">Cell inner membrane</keyword>
<keyword evidence="3 12" id="KW-1003">Cell membrane</keyword>
<keyword evidence="7 12" id="KW-0812">Transmembrane</keyword>
<keyword evidence="8 12" id="KW-0448">Lipopolysaccharide biosynthesis</keyword>